<evidence type="ECO:0000259" key="8">
    <source>
        <dbReference type="PROSITE" id="PS01124"/>
    </source>
</evidence>
<evidence type="ECO:0000256" key="2">
    <source>
        <dbReference type="ARBA" id="ARBA00012438"/>
    </source>
</evidence>
<keyword evidence="7" id="KW-1133">Transmembrane helix</keyword>
<dbReference type="InterPro" id="IPR011123">
    <property type="entry name" value="Y_Y_Y"/>
</dbReference>
<keyword evidence="3 6" id="KW-0597">Phosphoprotein</keyword>
<dbReference type="SUPFAM" id="SSF55874">
    <property type="entry name" value="ATPase domain of HSP90 chaperone/DNA topoisomerase II/histidine kinase"/>
    <property type="match status" value="1"/>
</dbReference>
<evidence type="ECO:0000256" key="1">
    <source>
        <dbReference type="ARBA" id="ARBA00000085"/>
    </source>
</evidence>
<dbReference type="PANTHER" id="PTHR43547:SF2">
    <property type="entry name" value="HYBRID SIGNAL TRANSDUCTION HISTIDINE KINASE C"/>
    <property type="match status" value="1"/>
</dbReference>
<dbReference type="Gene3D" id="2.60.40.10">
    <property type="entry name" value="Immunoglobulins"/>
    <property type="match status" value="1"/>
</dbReference>
<feature type="domain" description="Histidine kinase" evidence="9">
    <location>
        <begin position="890"/>
        <end position="1096"/>
    </location>
</feature>
<evidence type="ECO:0000256" key="7">
    <source>
        <dbReference type="SAM" id="Phobius"/>
    </source>
</evidence>
<dbReference type="Gene3D" id="2.130.10.10">
    <property type="entry name" value="YVTN repeat-like/Quinoprotein amine dehydrogenase"/>
    <property type="match status" value="2"/>
</dbReference>
<dbReference type="Gene3D" id="3.40.50.2300">
    <property type="match status" value="1"/>
</dbReference>
<dbReference type="SMART" id="SM00388">
    <property type="entry name" value="HisKA"/>
    <property type="match status" value="1"/>
</dbReference>
<dbReference type="InterPro" id="IPR018060">
    <property type="entry name" value="HTH_AraC"/>
</dbReference>
<evidence type="ECO:0000256" key="5">
    <source>
        <dbReference type="ARBA" id="ARBA00023163"/>
    </source>
</evidence>
<name>A0ABV9LRD0_9ALTE</name>
<organism evidence="11 12">
    <name type="scientific">Glaciecola siphonariae</name>
    <dbReference type="NCBI Taxonomy" id="521012"/>
    <lineage>
        <taxon>Bacteria</taxon>
        <taxon>Pseudomonadati</taxon>
        <taxon>Pseudomonadota</taxon>
        <taxon>Gammaproteobacteria</taxon>
        <taxon>Alteromonadales</taxon>
        <taxon>Alteromonadaceae</taxon>
        <taxon>Glaciecola</taxon>
    </lineage>
</organism>
<dbReference type="Pfam" id="PF00072">
    <property type="entry name" value="Response_reg"/>
    <property type="match status" value="1"/>
</dbReference>
<dbReference type="Pfam" id="PF07495">
    <property type="entry name" value="Y_Y_Y"/>
    <property type="match status" value="1"/>
</dbReference>
<dbReference type="InterPro" id="IPR036322">
    <property type="entry name" value="WD40_repeat_dom_sf"/>
</dbReference>
<dbReference type="Pfam" id="PF00512">
    <property type="entry name" value="HisKA"/>
    <property type="match status" value="1"/>
</dbReference>
<keyword evidence="5" id="KW-0804">Transcription</keyword>
<dbReference type="SUPFAM" id="SSF47384">
    <property type="entry name" value="Homodimeric domain of signal transducing histidine kinase"/>
    <property type="match status" value="1"/>
</dbReference>
<keyword evidence="7" id="KW-0472">Membrane</keyword>
<dbReference type="PROSITE" id="PS50110">
    <property type="entry name" value="RESPONSE_REGULATORY"/>
    <property type="match status" value="1"/>
</dbReference>
<accession>A0ABV9LRD0</accession>
<dbReference type="InterPro" id="IPR003594">
    <property type="entry name" value="HATPase_dom"/>
</dbReference>
<dbReference type="EC" id="2.7.13.3" evidence="2"/>
<proteinExistence type="predicted"/>
<sequence length="1358" mass="154335">MHILPFNKSAYLGSSDLRMVIAVLLIFCFSFCANSKTLDFQNLSKSTIKHPKIANQVINDVYIDRMNYMWISTELGIYRFDGAQLQAIDETFGFDGYEHPVGGAYGVHALDDELIAINFAPSSTRVFNIVKNRYSDLSFFNQNQSYIANSLRLDDKVLFYSHRKLYLYDSKNKVLLAEREMYLKSIEGVHVYKDAIYLLNNANELVKLARDTLEPQVVSNINQQAYKVSLSNYDRFTELDGELLLLKQYAISKVNPDTLELTPSIVLPKCERISQRQVPFTKWLVSKPNKAYVNKCGIYALNRNQQSIRQLLAFTPEESQHISVNSPRRARYSTEHSFRFFFTLHFTYILNLENLELQQIPRRMQEGVRHSARWFEKQGLLWLSNEMPELSLLSEYVSRFGGMPAHQINTLLGTQRLRKVLQTKESELFVATQDKGLFQLAFVEQEWQVKQKWLENFQIRDVFLDHNRLWIGSEGGGIFYFDLASSQLHQPKYLAHFTQGFEFASFKQDHLLISLNSDGLVLINTVEERIVQHITNIEHEGVDVRIGRIRAIEVTEHNEVILGTHTNHHPNILHLDQQLKLKATHLTKSYVFDIEYLPSGEIIAATWGEGVLGFDENGKQFQISQHNGLISDVVFALEAQEVDGRIEVWASGPLGMSKLTFAHAANGTLTIENIRNFTQEDGLLTNSFDSESNSITPKGEIIFSGYGGVTKFSPANDIKMNKDAISSGRLVSITALNNTRFVSPQASLIEVPESTDEVILQFASFDYLMPNKQQYRYKIDDDEWSLIENGTLRFPQLKSGKYKISFDVANNDGVWSEEPKVYHLKVIPPWYISTSALVCYSLGLLIVIFLLIKNRQRVIESRNRELESQIALATQDLQRVIGEKEAMFEEISHEFRTPLTLILGKSEQLERTYNNDYIRVIKANAQKMYAMVNKLLKLAEIQAIKKHRVNTVVATQVELVVNNMRMMADIKGIDVELSMKGVASNLCLELIEESIDLILGNLLSNAIKYTQIGGQIHVSLNYENAHLDLCVQDNGKGFNSPESAFDRFSREESKIEGTGLGLSIVHRMTKANGGKVFISNVESGGAKVCAQLPAESVAFEPQTFTDERSHESPLPDCDILLVEDDLELQQHFVSILPNNVKLYLAESGLEALDILDDIEPDIIVTDVNMPFMDGFSFCEELKKSKQFNHIPVLFLTALSDISNQRRGMKAGAIDYISKPFSSDLLLRKINNILVFITNTRLANQSELFVAPNEYASVEDEFKDKVQAVLASYFQNEGFCLSDMASELHISEKTLNRRLKSFYALTFSQILKEYRLKQAHLMLKAGHPAKHVAFDCGFGSAAYFGKLFKERFGVTPGQV</sequence>
<dbReference type="InterPro" id="IPR036890">
    <property type="entry name" value="HATPase_C_sf"/>
</dbReference>
<dbReference type="PANTHER" id="PTHR43547">
    <property type="entry name" value="TWO-COMPONENT HISTIDINE KINASE"/>
    <property type="match status" value="1"/>
</dbReference>
<keyword evidence="7" id="KW-0812">Transmembrane</keyword>
<dbReference type="InterPro" id="IPR036097">
    <property type="entry name" value="HisK_dim/P_sf"/>
</dbReference>
<feature type="domain" description="Response regulatory" evidence="10">
    <location>
        <begin position="1118"/>
        <end position="1233"/>
    </location>
</feature>
<dbReference type="PRINTS" id="PR00344">
    <property type="entry name" value="BCTRLSENSOR"/>
</dbReference>
<dbReference type="Proteomes" id="UP001595897">
    <property type="component" value="Unassembled WGS sequence"/>
</dbReference>
<dbReference type="PROSITE" id="PS01124">
    <property type="entry name" value="HTH_ARAC_FAMILY_2"/>
    <property type="match status" value="1"/>
</dbReference>
<dbReference type="PROSITE" id="PS50109">
    <property type="entry name" value="HIS_KIN"/>
    <property type="match status" value="1"/>
</dbReference>
<dbReference type="Gene3D" id="1.10.287.130">
    <property type="match status" value="1"/>
</dbReference>
<dbReference type="EMBL" id="JBHSGU010000001">
    <property type="protein sequence ID" value="MFC4698739.1"/>
    <property type="molecule type" value="Genomic_DNA"/>
</dbReference>
<gene>
    <name evidence="11" type="ORF">ACFO4O_01010</name>
</gene>
<evidence type="ECO:0000256" key="6">
    <source>
        <dbReference type="PROSITE-ProRule" id="PRU00169"/>
    </source>
</evidence>
<dbReference type="Gene3D" id="3.30.565.10">
    <property type="entry name" value="Histidine kinase-like ATPase, C-terminal domain"/>
    <property type="match status" value="1"/>
</dbReference>
<dbReference type="CDD" id="cd00082">
    <property type="entry name" value="HisKA"/>
    <property type="match status" value="1"/>
</dbReference>
<keyword evidence="12" id="KW-1185">Reference proteome</keyword>
<dbReference type="SMART" id="SM00448">
    <property type="entry name" value="REC"/>
    <property type="match status" value="1"/>
</dbReference>
<comment type="caution">
    <text evidence="11">The sequence shown here is derived from an EMBL/GenBank/DDBJ whole genome shotgun (WGS) entry which is preliminary data.</text>
</comment>
<dbReference type="SUPFAM" id="SSF50978">
    <property type="entry name" value="WD40 repeat-like"/>
    <property type="match status" value="1"/>
</dbReference>
<dbReference type="RefSeq" id="WP_382405378.1">
    <property type="nucleotide sequence ID" value="NZ_JBHSGU010000001.1"/>
</dbReference>
<dbReference type="SUPFAM" id="SSF52172">
    <property type="entry name" value="CheY-like"/>
    <property type="match status" value="1"/>
</dbReference>
<dbReference type="InterPro" id="IPR001789">
    <property type="entry name" value="Sig_transdc_resp-reg_receiver"/>
</dbReference>
<dbReference type="InterPro" id="IPR003661">
    <property type="entry name" value="HisK_dim/P_dom"/>
</dbReference>
<dbReference type="SMART" id="SM00342">
    <property type="entry name" value="HTH_ARAC"/>
    <property type="match status" value="1"/>
</dbReference>
<dbReference type="InterPro" id="IPR004358">
    <property type="entry name" value="Sig_transdc_His_kin-like_C"/>
</dbReference>
<evidence type="ECO:0000256" key="4">
    <source>
        <dbReference type="ARBA" id="ARBA00023015"/>
    </source>
</evidence>
<dbReference type="Pfam" id="PF12833">
    <property type="entry name" value="HTH_18"/>
    <property type="match status" value="1"/>
</dbReference>
<keyword evidence="4" id="KW-0805">Transcription regulation</keyword>
<dbReference type="InterPro" id="IPR009057">
    <property type="entry name" value="Homeodomain-like_sf"/>
</dbReference>
<evidence type="ECO:0000313" key="12">
    <source>
        <dbReference type="Proteomes" id="UP001595897"/>
    </source>
</evidence>
<dbReference type="SMART" id="SM00387">
    <property type="entry name" value="HATPase_c"/>
    <property type="match status" value="1"/>
</dbReference>
<feature type="modified residue" description="4-aspartylphosphate" evidence="6">
    <location>
        <position position="1166"/>
    </location>
</feature>
<dbReference type="InterPro" id="IPR005467">
    <property type="entry name" value="His_kinase_dom"/>
</dbReference>
<feature type="domain" description="HTH araC/xylS-type" evidence="8">
    <location>
        <begin position="1263"/>
        <end position="1358"/>
    </location>
</feature>
<comment type="catalytic activity">
    <reaction evidence="1">
        <text>ATP + protein L-histidine = ADP + protein N-phospho-L-histidine.</text>
        <dbReference type="EC" id="2.7.13.3"/>
    </reaction>
</comment>
<evidence type="ECO:0000313" key="11">
    <source>
        <dbReference type="EMBL" id="MFC4698739.1"/>
    </source>
</evidence>
<dbReference type="Gene3D" id="1.10.10.60">
    <property type="entry name" value="Homeodomain-like"/>
    <property type="match status" value="1"/>
</dbReference>
<dbReference type="Pfam" id="PF02518">
    <property type="entry name" value="HATPase_c"/>
    <property type="match status" value="1"/>
</dbReference>
<dbReference type="SUPFAM" id="SSF46689">
    <property type="entry name" value="Homeodomain-like"/>
    <property type="match status" value="1"/>
</dbReference>
<evidence type="ECO:0000256" key="3">
    <source>
        <dbReference type="ARBA" id="ARBA00022553"/>
    </source>
</evidence>
<evidence type="ECO:0000259" key="9">
    <source>
        <dbReference type="PROSITE" id="PS50109"/>
    </source>
</evidence>
<evidence type="ECO:0000259" key="10">
    <source>
        <dbReference type="PROSITE" id="PS50110"/>
    </source>
</evidence>
<dbReference type="CDD" id="cd00075">
    <property type="entry name" value="HATPase"/>
    <property type="match status" value="1"/>
</dbReference>
<feature type="transmembrane region" description="Helical" evidence="7">
    <location>
        <begin position="830"/>
        <end position="852"/>
    </location>
</feature>
<protein>
    <recommendedName>
        <fullName evidence="2">histidine kinase</fullName>
        <ecNumber evidence="2">2.7.13.3</ecNumber>
    </recommendedName>
</protein>
<reference evidence="12" key="1">
    <citation type="journal article" date="2019" name="Int. J. Syst. Evol. Microbiol.">
        <title>The Global Catalogue of Microorganisms (GCM) 10K type strain sequencing project: providing services to taxonomists for standard genome sequencing and annotation.</title>
        <authorList>
            <consortium name="The Broad Institute Genomics Platform"/>
            <consortium name="The Broad Institute Genome Sequencing Center for Infectious Disease"/>
            <person name="Wu L."/>
            <person name="Ma J."/>
        </authorList>
    </citation>
    <scope>NUCLEOTIDE SEQUENCE [LARGE SCALE GENOMIC DNA]</scope>
    <source>
        <strain evidence="12">KACC 12507</strain>
    </source>
</reference>
<dbReference type="InterPro" id="IPR011006">
    <property type="entry name" value="CheY-like_superfamily"/>
</dbReference>
<dbReference type="InterPro" id="IPR013783">
    <property type="entry name" value="Ig-like_fold"/>
</dbReference>
<dbReference type="InterPro" id="IPR015943">
    <property type="entry name" value="WD40/YVTN_repeat-like_dom_sf"/>
</dbReference>